<evidence type="ECO:0000313" key="2">
    <source>
        <dbReference type="Proteomes" id="UP000266673"/>
    </source>
</evidence>
<organism evidence="1 2">
    <name type="scientific">Gigaspora rosea</name>
    <dbReference type="NCBI Taxonomy" id="44941"/>
    <lineage>
        <taxon>Eukaryota</taxon>
        <taxon>Fungi</taxon>
        <taxon>Fungi incertae sedis</taxon>
        <taxon>Mucoromycota</taxon>
        <taxon>Glomeromycotina</taxon>
        <taxon>Glomeromycetes</taxon>
        <taxon>Diversisporales</taxon>
        <taxon>Gigasporaceae</taxon>
        <taxon>Gigaspora</taxon>
    </lineage>
</organism>
<keyword evidence="2" id="KW-1185">Reference proteome</keyword>
<dbReference type="Proteomes" id="UP000266673">
    <property type="component" value="Unassembled WGS sequence"/>
</dbReference>
<dbReference type="EMBL" id="QKWP01005224">
    <property type="protein sequence ID" value="RIB00122.1"/>
    <property type="molecule type" value="Genomic_DNA"/>
</dbReference>
<reference evidence="1 2" key="1">
    <citation type="submission" date="2018-06" db="EMBL/GenBank/DDBJ databases">
        <title>Comparative genomics reveals the genomic features of Rhizophagus irregularis, R. cerebriforme, R. diaphanum and Gigaspora rosea, and their symbiotic lifestyle signature.</title>
        <authorList>
            <person name="Morin E."/>
            <person name="San Clemente H."/>
            <person name="Chen E.C.H."/>
            <person name="De La Providencia I."/>
            <person name="Hainaut M."/>
            <person name="Kuo A."/>
            <person name="Kohler A."/>
            <person name="Murat C."/>
            <person name="Tang N."/>
            <person name="Roy S."/>
            <person name="Loubradou J."/>
            <person name="Henrissat B."/>
            <person name="Grigoriev I.V."/>
            <person name="Corradi N."/>
            <person name="Roux C."/>
            <person name="Martin F.M."/>
        </authorList>
    </citation>
    <scope>NUCLEOTIDE SEQUENCE [LARGE SCALE GENOMIC DNA]</scope>
    <source>
        <strain evidence="1 2">DAOM 194757</strain>
    </source>
</reference>
<dbReference type="OrthoDB" id="19132at2759"/>
<accession>A0A397TPK7</accession>
<comment type="caution">
    <text evidence="1">The sequence shown here is derived from an EMBL/GenBank/DDBJ whole genome shotgun (WGS) entry which is preliminary data.</text>
</comment>
<dbReference type="AlphaFoldDB" id="A0A397TPK7"/>
<proteinExistence type="predicted"/>
<sequence>MTIFMNFKMHPDECFDFEDFATIKKNELVSIIEHGDLQLDETIPANLGKKFVMIYHKIYVFKSTSSIDDSSTS</sequence>
<gene>
    <name evidence="1" type="ORF">C2G38_2235564</name>
</gene>
<name>A0A397TPK7_9GLOM</name>
<protein>
    <submittedName>
        <fullName evidence="1">Uncharacterized protein</fullName>
    </submittedName>
</protein>
<evidence type="ECO:0000313" key="1">
    <source>
        <dbReference type="EMBL" id="RIB00122.1"/>
    </source>
</evidence>